<name>A0A383VRA5_TETOB</name>
<dbReference type="InterPro" id="IPR036291">
    <property type="entry name" value="NAD(P)-bd_dom_sf"/>
</dbReference>
<protein>
    <submittedName>
        <fullName evidence="3">Uncharacterized protein</fullName>
    </submittedName>
</protein>
<proteinExistence type="inferred from homology"/>
<comment type="similarity">
    <text evidence="1">Belongs to the short-chain dehydrogenases/reductases (SDR) family.</text>
</comment>
<dbReference type="SUPFAM" id="SSF51735">
    <property type="entry name" value="NAD(P)-binding Rossmann-fold domains"/>
    <property type="match status" value="1"/>
</dbReference>
<dbReference type="PANTHER" id="PTHR43115:SF4">
    <property type="entry name" value="DEHYDROGENASE_REDUCTASE SDR FAMILY MEMBER 11"/>
    <property type="match status" value="1"/>
</dbReference>
<dbReference type="EMBL" id="FNXT01000796">
    <property type="protein sequence ID" value="SZX67443.1"/>
    <property type="molecule type" value="Genomic_DNA"/>
</dbReference>
<keyword evidence="4" id="KW-1185">Reference proteome</keyword>
<keyword evidence="2" id="KW-0560">Oxidoreductase</keyword>
<dbReference type="Proteomes" id="UP000256970">
    <property type="component" value="Unassembled WGS sequence"/>
</dbReference>
<dbReference type="PRINTS" id="PR00081">
    <property type="entry name" value="GDHRDH"/>
</dbReference>
<dbReference type="GO" id="GO:0016491">
    <property type="term" value="F:oxidoreductase activity"/>
    <property type="evidence" value="ECO:0007669"/>
    <property type="project" value="UniProtKB-KW"/>
</dbReference>
<reference evidence="3 4" key="1">
    <citation type="submission" date="2016-10" db="EMBL/GenBank/DDBJ databases">
        <authorList>
            <person name="Cai Z."/>
        </authorList>
    </citation>
    <scope>NUCLEOTIDE SEQUENCE [LARGE SCALE GENOMIC DNA]</scope>
</reference>
<accession>A0A383VRA5</accession>
<evidence type="ECO:0000256" key="2">
    <source>
        <dbReference type="ARBA" id="ARBA00023002"/>
    </source>
</evidence>
<dbReference type="AlphaFoldDB" id="A0A383VRA5"/>
<evidence type="ECO:0000256" key="1">
    <source>
        <dbReference type="ARBA" id="ARBA00006484"/>
    </source>
</evidence>
<evidence type="ECO:0000313" key="4">
    <source>
        <dbReference type="Proteomes" id="UP000256970"/>
    </source>
</evidence>
<evidence type="ECO:0000313" key="3">
    <source>
        <dbReference type="EMBL" id="SZX67443.1"/>
    </source>
</evidence>
<dbReference type="Gene3D" id="3.40.50.720">
    <property type="entry name" value="NAD(P)-binding Rossmann-like Domain"/>
    <property type="match status" value="1"/>
</dbReference>
<organism evidence="3 4">
    <name type="scientific">Tetradesmus obliquus</name>
    <name type="common">Green alga</name>
    <name type="synonym">Acutodesmus obliquus</name>
    <dbReference type="NCBI Taxonomy" id="3088"/>
    <lineage>
        <taxon>Eukaryota</taxon>
        <taxon>Viridiplantae</taxon>
        <taxon>Chlorophyta</taxon>
        <taxon>core chlorophytes</taxon>
        <taxon>Chlorophyceae</taxon>
        <taxon>CS clade</taxon>
        <taxon>Sphaeropleales</taxon>
        <taxon>Scenedesmaceae</taxon>
        <taxon>Tetradesmus</taxon>
    </lineage>
</organism>
<dbReference type="Pfam" id="PF00106">
    <property type="entry name" value="adh_short"/>
    <property type="match status" value="1"/>
</dbReference>
<dbReference type="PANTHER" id="PTHR43115">
    <property type="entry name" value="DEHYDROGENASE/REDUCTASE SDR FAMILY MEMBER 11"/>
    <property type="match status" value="1"/>
</dbReference>
<gene>
    <name evidence="3" type="ORF">BQ4739_LOCUS7839</name>
</gene>
<dbReference type="InterPro" id="IPR002347">
    <property type="entry name" value="SDR_fam"/>
</dbReference>
<sequence>MVGLSGHRIPDAPAGATFFAATKFAVRAITEGLRQEARANKVPLRVSGISPGLVETEFFTVRAFGDESAAKAVTSSMQCLQPSDVANAVLWCLSAPPYMEVNDIVIRPTQQMI</sequence>